<accession>A0A6S7I6P2</accession>
<evidence type="ECO:0000313" key="2">
    <source>
        <dbReference type="Proteomes" id="UP001152795"/>
    </source>
</evidence>
<keyword evidence="2" id="KW-1185">Reference proteome</keyword>
<comment type="caution">
    <text evidence="1">The sequence shown here is derived from an EMBL/GenBank/DDBJ whole genome shotgun (WGS) entry which is preliminary data.</text>
</comment>
<gene>
    <name evidence="1" type="ORF">PACLA_8A042803</name>
</gene>
<reference evidence="1" key="1">
    <citation type="submission" date="2020-04" db="EMBL/GenBank/DDBJ databases">
        <authorList>
            <person name="Alioto T."/>
            <person name="Alioto T."/>
            <person name="Gomez Garrido J."/>
        </authorList>
    </citation>
    <scope>NUCLEOTIDE SEQUENCE</scope>
    <source>
        <strain evidence="1">A484AB</strain>
    </source>
</reference>
<dbReference type="Proteomes" id="UP001152795">
    <property type="component" value="Unassembled WGS sequence"/>
</dbReference>
<dbReference type="AlphaFoldDB" id="A0A6S7I6P2"/>
<organism evidence="1 2">
    <name type="scientific">Paramuricea clavata</name>
    <name type="common">Red gorgonian</name>
    <name type="synonym">Violescent sea-whip</name>
    <dbReference type="NCBI Taxonomy" id="317549"/>
    <lineage>
        <taxon>Eukaryota</taxon>
        <taxon>Metazoa</taxon>
        <taxon>Cnidaria</taxon>
        <taxon>Anthozoa</taxon>
        <taxon>Octocorallia</taxon>
        <taxon>Malacalcyonacea</taxon>
        <taxon>Plexauridae</taxon>
        <taxon>Paramuricea</taxon>
    </lineage>
</organism>
<evidence type="ECO:0000313" key="1">
    <source>
        <dbReference type="EMBL" id="CAB4014415.1"/>
    </source>
</evidence>
<sequence length="51" mass="5984">MPSLHVPGSYKTEFKKDVEIFQFHPVLNPVQKKVVNLNHTSEPLFQEYVSR</sequence>
<proteinExistence type="predicted"/>
<protein>
    <submittedName>
        <fullName evidence="1">Uncharacterized protein</fullName>
    </submittedName>
</protein>
<name>A0A6S7I6P2_PARCT</name>
<dbReference type="EMBL" id="CACRXK020008292">
    <property type="protein sequence ID" value="CAB4014415.1"/>
    <property type="molecule type" value="Genomic_DNA"/>
</dbReference>
<feature type="non-terminal residue" evidence="1">
    <location>
        <position position="51"/>
    </location>
</feature>